<accession>A0A2P1EMP3</accession>
<sequence length="73" mass="8648">MTVIGETFWIGAYGILVPMHIKSVPAEDGFNIIYRDGGSTDLYKFNYELMNENIYKSKYAYYDNINRRWYFIG</sequence>
<reference evidence="2" key="1">
    <citation type="submission" date="2018-01" db="EMBL/GenBank/DDBJ databases">
        <title>Testimony of 'menage a trois' revealed by the proteome of Megavirus virophage.</title>
        <authorList>
            <person name="Jeudy S."/>
            <person name="Bertaux L."/>
            <person name="Alempic J.-M."/>
            <person name="Lartigue A."/>
            <person name="Legendre M."/>
            <person name="Philippe N."/>
            <person name="Beucher L."/>
            <person name="Biondi E."/>
            <person name="Juul S."/>
            <person name="Turner D."/>
            <person name="Coute Y."/>
            <person name="Claverie J.-M."/>
            <person name="Abergel C."/>
        </authorList>
    </citation>
    <scope>NUCLEOTIDE SEQUENCE [LARGE SCALE GENOMIC DNA]</scope>
</reference>
<dbReference type="EMBL" id="MG807320">
    <property type="protein sequence ID" value="AVL95138.1"/>
    <property type="molecule type" value="Genomic_DNA"/>
</dbReference>
<organism evidence="1 2">
    <name type="scientific">Moumouvirus australiensis</name>
    <dbReference type="NCBI Taxonomy" id="2109587"/>
    <lineage>
        <taxon>Viruses</taxon>
        <taxon>Varidnaviria</taxon>
        <taxon>Bamfordvirae</taxon>
        <taxon>Nucleocytoviricota</taxon>
        <taxon>Megaviricetes</taxon>
        <taxon>Imitervirales</taxon>
        <taxon>Mimiviridae</taxon>
        <taxon>Megamimivirinae</taxon>
        <taxon>Moumouvirus</taxon>
        <taxon>Moumouvirus australiense</taxon>
    </lineage>
</organism>
<protein>
    <submittedName>
        <fullName evidence="1">Uncharacterized protein</fullName>
    </submittedName>
</protein>
<proteinExistence type="predicted"/>
<keyword evidence="2" id="KW-1185">Reference proteome</keyword>
<dbReference type="Proteomes" id="UP000289600">
    <property type="component" value="Segment"/>
</dbReference>
<evidence type="ECO:0000313" key="1">
    <source>
        <dbReference type="EMBL" id="AVL95138.1"/>
    </source>
</evidence>
<name>A0A2P1EMP3_9VIRU</name>
<evidence type="ECO:0000313" key="2">
    <source>
        <dbReference type="Proteomes" id="UP000289600"/>
    </source>
</evidence>
<gene>
    <name evidence="1" type="ORF">mc_751</name>
</gene>